<dbReference type="InterPro" id="IPR036514">
    <property type="entry name" value="SGNH_hydro_sf"/>
</dbReference>
<dbReference type="GO" id="GO:0016788">
    <property type="term" value="F:hydrolase activity, acting on ester bonds"/>
    <property type="evidence" value="ECO:0007669"/>
    <property type="project" value="UniProtKB-ARBA"/>
</dbReference>
<name>A0A512CD67_9BACT</name>
<accession>A0A512CD67</accession>
<dbReference type="EMBL" id="BJYV01000013">
    <property type="protein sequence ID" value="GEO22142.1"/>
    <property type="molecule type" value="Genomic_DNA"/>
</dbReference>
<evidence type="ECO:0000256" key="1">
    <source>
        <dbReference type="SAM" id="SignalP"/>
    </source>
</evidence>
<organism evidence="3 4">
    <name type="scientific">Cyclobacterium qasimii</name>
    <dbReference type="NCBI Taxonomy" id="1350429"/>
    <lineage>
        <taxon>Bacteria</taxon>
        <taxon>Pseudomonadati</taxon>
        <taxon>Bacteroidota</taxon>
        <taxon>Cytophagia</taxon>
        <taxon>Cytophagales</taxon>
        <taxon>Cyclobacteriaceae</taxon>
        <taxon>Cyclobacterium</taxon>
    </lineage>
</organism>
<feature type="chain" id="PRO_5022147244" evidence="1">
    <location>
        <begin position="20"/>
        <end position="306"/>
    </location>
</feature>
<reference evidence="3 4" key="1">
    <citation type="submission" date="2019-07" db="EMBL/GenBank/DDBJ databases">
        <title>Whole genome shotgun sequence of Cyclobacterium qasimii NBRC 106168.</title>
        <authorList>
            <person name="Hosoyama A."/>
            <person name="Uohara A."/>
            <person name="Ohji S."/>
            <person name="Ichikawa N."/>
        </authorList>
    </citation>
    <scope>NUCLEOTIDE SEQUENCE [LARGE SCALE GENOMIC DNA]</scope>
    <source>
        <strain evidence="3 4">NBRC 106168</strain>
    </source>
</reference>
<dbReference type="InterPro" id="IPR032616">
    <property type="entry name" value="DUF4886"/>
</dbReference>
<proteinExistence type="predicted"/>
<dbReference type="SUPFAM" id="SSF52266">
    <property type="entry name" value="SGNH hydrolase"/>
    <property type="match status" value="1"/>
</dbReference>
<keyword evidence="1" id="KW-0732">Signal</keyword>
<gene>
    <name evidence="3" type="ORF">CQA01_26760</name>
</gene>
<evidence type="ECO:0000313" key="3">
    <source>
        <dbReference type="EMBL" id="GEO22142.1"/>
    </source>
</evidence>
<feature type="signal peptide" evidence="1">
    <location>
        <begin position="1"/>
        <end position="19"/>
    </location>
</feature>
<protein>
    <submittedName>
        <fullName evidence="3">DUF4886 domain-containing protein</fullName>
    </submittedName>
</protein>
<dbReference type="Proteomes" id="UP000321301">
    <property type="component" value="Unassembled WGS sequence"/>
</dbReference>
<dbReference type="Pfam" id="PF16227">
    <property type="entry name" value="DUF4886"/>
    <property type="match status" value="1"/>
</dbReference>
<dbReference type="Gene3D" id="3.40.50.1110">
    <property type="entry name" value="SGNH hydrolase"/>
    <property type="match status" value="1"/>
</dbReference>
<evidence type="ECO:0000259" key="2">
    <source>
        <dbReference type="Pfam" id="PF16227"/>
    </source>
</evidence>
<keyword evidence="4" id="KW-1185">Reference proteome</keyword>
<comment type="caution">
    <text evidence="3">The sequence shown here is derived from an EMBL/GenBank/DDBJ whole genome shotgun (WGS) entry which is preliminary data.</text>
</comment>
<feature type="domain" description="DUF4886" evidence="2">
    <location>
        <begin position="35"/>
        <end position="156"/>
    </location>
</feature>
<dbReference type="AlphaFoldDB" id="A0A512CD67"/>
<evidence type="ECO:0000313" key="4">
    <source>
        <dbReference type="Proteomes" id="UP000321301"/>
    </source>
</evidence>
<sequence>MKNLVALIIILFCSIKLEAGNSDQTRISNGDTVRLMLVGNSFSKNATAYLQQIASEQGKHLIIGRAELGGCSLERHWRLVEEAEGDSTQGAYKGKALRTLLLEEPWDFVSIQQNSMNSTNISTYRPYAHNMYEYIKELVPDAEVVIHQTWAYRADAIRFGNLKDTLHTSTEYEMWQASRRAYHTIAAELGVRMVPVGDGFWYAGQHPRYGYEKDETVSLSNYLHPELPKQDHSLHVGYQWNNEKVLRLDSNHANAYGCYLGSLIWYSFLFGENPTETTYQPDLADSAFIEHIRITAMEVVDVLPSF</sequence>